<dbReference type="EMBL" id="JAPZVM010000001">
    <property type="protein sequence ID" value="MCZ8371511.1"/>
    <property type="molecule type" value="Genomic_DNA"/>
</dbReference>
<dbReference type="Gene3D" id="3.40.1000.10">
    <property type="entry name" value="Mog1/PsbP, alpha/beta/alpha sandwich"/>
    <property type="match status" value="1"/>
</dbReference>
<evidence type="ECO:0000259" key="1">
    <source>
        <dbReference type="Pfam" id="PF12712"/>
    </source>
</evidence>
<keyword evidence="4" id="KW-1185">Reference proteome</keyword>
<organism evidence="3 4">
    <name type="scientific">Phocaeicola acetigenes</name>
    <dbReference type="NCBI Taxonomy" id="3016083"/>
    <lineage>
        <taxon>Bacteria</taxon>
        <taxon>Pseudomonadati</taxon>
        <taxon>Bacteroidota</taxon>
        <taxon>Bacteroidia</taxon>
        <taxon>Bacteroidales</taxon>
        <taxon>Bacteroidaceae</taxon>
        <taxon>Phocaeicola</taxon>
    </lineage>
</organism>
<comment type="caution">
    <text evidence="3">The sequence shown here is derived from an EMBL/GenBank/DDBJ whole genome shotgun (WGS) entry which is preliminary data.</text>
</comment>
<dbReference type="Pfam" id="PF12712">
    <property type="entry name" value="DUF3805"/>
    <property type="match status" value="1"/>
</dbReference>
<evidence type="ECO:0000259" key="2">
    <source>
        <dbReference type="Pfam" id="PF12713"/>
    </source>
</evidence>
<dbReference type="InterPro" id="IPR024266">
    <property type="entry name" value="DUF3806"/>
</dbReference>
<gene>
    <name evidence="3" type="ORF">O6P32_02170</name>
</gene>
<evidence type="ECO:0000313" key="4">
    <source>
        <dbReference type="Proteomes" id="UP001141933"/>
    </source>
</evidence>
<feature type="domain" description="DUF3806" evidence="2">
    <location>
        <begin position="176"/>
        <end position="261"/>
    </location>
</feature>
<dbReference type="RefSeq" id="WP_269876644.1">
    <property type="nucleotide sequence ID" value="NZ_JAPZVM010000001.1"/>
</dbReference>
<reference evidence="3" key="1">
    <citation type="submission" date="2022-12" db="EMBL/GenBank/DDBJ databases">
        <title>Phocaeicola acetigenes sp. nov., isolated feces from a healthy human.</title>
        <authorList>
            <person name="Do H."/>
            <person name="Ha Y.B."/>
            <person name="Kim J.-S."/>
            <person name="Suh M.K."/>
            <person name="Kim H.S."/>
            <person name="Lee J.-S."/>
        </authorList>
    </citation>
    <scope>NUCLEOTIDE SEQUENCE</scope>
    <source>
        <strain evidence="3">KGMB11183</strain>
    </source>
</reference>
<dbReference type="Pfam" id="PF12713">
    <property type="entry name" value="DUF3806"/>
    <property type="match status" value="1"/>
</dbReference>
<proteinExistence type="predicted"/>
<dbReference type="InterPro" id="IPR024315">
    <property type="entry name" value="DUF3805"/>
</dbReference>
<sequence length="272" mass="31080">MKYIAPGSWFSLEYPADWREFEDTEDSFLFYNPDKWTGNFRISAYRGESRNYAKECIEYEMAQNAGAKRVTVGSWDCAYLIESFQEEGAWYTSHIWVTGKGEISIECSFTVAKEDSPKPAEEIIRTLHVRTAGEKPAKEVIPVRVLEINEINEAYEWAVSTIKKQLSKDFTSVEADVDSIQKVMDSGRFNKNQRQAWESLGVAFGAILINEMDGMDWVTVVDGAKEYPALRFADTQVMVDPSALIWNKVKNGQECNLRAEYARIKEEVESVL</sequence>
<accession>A0ABT4PEM5</accession>
<evidence type="ECO:0000313" key="3">
    <source>
        <dbReference type="EMBL" id="MCZ8371511.1"/>
    </source>
</evidence>
<dbReference type="Proteomes" id="UP001141933">
    <property type="component" value="Unassembled WGS sequence"/>
</dbReference>
<feature type="domain" description="DUF3805" evidence="1">
    <location>
        <begin position="1"/>
        <end position="152"/>
    </location>
</feature>
<protein>
    <submittedName>
        <fullName evidence="3">DUF3805 domain-containing protein</fullName>
    </submittedName>
</protein>
<name>A0ABT4PEM5_9BACT</name>
<dbReference type="Gene3D" id="1.20.120.1090">
    <property type="match status" value="1"/>
</dbReference>